<dbReference type="RefSeq" id="WP_011763332.1">
    <property type="nucleotide sequence ID" value="NC_008701.1"/>
</dbReference>
<dbReference type="GeneID" id="4618249"/>
<dbReference type="SMART" id="SM00195">
    <property type="entry name" value="DSPc"/>
    <property type="match status" value="1"/>
</dbReference>
<evidence type="ECO:0000259" key="9">
    <source>
        <dbReference type="PROSITE" id="PS50056"/>
    </source>
</evidence>
<dbReference type="EMBL" id="CP000504">
    <property type="protein sequence ID" value="ABL88757.1"/>
    <property type="molecule type" value="Genomic_DNA"/>
</dbReference>
<evidence type="ECO:0000256" key="7">
    <source>
        <dbReference type="ARBA" id="ARBA00048336"/>
    </source>
</evidence>
<evidence type="ECO:0000313" key="11">
    <source>
        <dbReference type="Proteomes" id="UP000002595"/>
    </source>
</evidence>
<organism evidence="10 11">
    <name type="scientific">Pyrobaculum islandicum (strain DSM 4184 / JCM 9189 / GEO3)</name>
    <dbReference type="NCBI Taxonomy" id="384616"/>
    <lineage>
        <taxon>Archaea</taxon>
        <taxon>Thermoproteota</taxon>
        <taxon>Thermoprotei</taxon>
        <taxon>Thermoproteales</taxon>
        <taxon>Thermoproteaceae</taxon>
        <taxon>Pyrobaculum</taxon>
    </lineage>
</organism>
<evidence type="ECO:0000259" key="8">
    <source>
        <dbReference type="PROSITE" id="PS50054"/>
    </source>
</evidence>
<evidence type="ECO:0000256" key="4">
    <source>
        <dbReference type="ARBA" id="ARBA00022801"/>
    </source>
</evidence>
<protein>
    <submittedName>
        <fullName evidence="10">Dual specificity protein phosphatase</fullName>
    </submittedName>
</protein>
<feature type="domain" description="Tyrosine specific protein phosphatases" evidence="9">
    <location>
        <begin position="84"/>
        <end position="151"/>
    </location>
</feature>
<dbReference type="PROSITE" id="PS00383">
    <property type="entry name" value="TYR_PHOSPHATASE_1"/>
    <property type="match status" value="1"/>
</dbReference>
<dbReference type="Pfam" id="PF22784">
    <property type="entry name" value="PTP-SAK"/>
    <property type="match status" value="1"/>
</dbReference>
<dbReference type="Proteomes" id="UP000002595">
    <property type="component" value="Chromosome"/>
</dbReference>
<comment type="catalytic activity">
    <reaction evidence="7">
        <text>O-phospho-L-threonyl-[protein] + H2O = L-threonyl-[protein] + phosphate</text>
        <dbReference type="Rhea" id="RHEA:47004"/>
        <dbReference type="Rhea" id="RHEA-COMP:11060"/>
        <dbReference type="Rhea" id="RHEA-COMP:11605"/>
        <dbReference type="ChEBI" id="CHEBI:15377"/>
        <dbReference type="ChEBI" id="CHEBI:30013"/>
        <dbReference type="ChEBI" id="CHEBI:43474"/>
        <dbReference type="ChEBI" id="CHEBI:61977"/>
        <dbReference type="EC" id="3.1.3.16"/>
    </reaction>
</comment>
<evidence type="ECO:0000256" key="2">
    <source>
        <dbReference type="ARBA" id="ARBA00008601"/>
    </source>
</evidence>
<reference evidence="10" key="1">
    <citation type="submission" date="2006-12" db="EMBL/GenBank/DDBJ databases">
        <title>Complete sequence of Pyrobaculum islandicum DSM 4184.</title>
        <authorList>
            <person name="Copeland A."/>
            <person name="Lucas S."/>
            <person name="Lapidus A."/>
            <person name="Barry K."/>
            <person name="Detter J.C."/>
            <person name="Glavina del Rio T."/>
            <person name="Dalin E."/>
            <person name="Tice H."/>
            <person name="Pitluck S."/>
            <person name="Meincke L."/>
            <person name="Brettin T."/>
            <person name="Bruce D."/>
            <person name="Han C."/>
            <person name="Tapia R."/>
            <person name="Gilna P."/>
            <person name="Schmutz J."/>
            <person name="Larimer F."/>
            <person name="Land M."/>
            <person name="Hauser L."/>
            <person name="Kyrpides N."/>
            <person name="Mikhailova N."/>
            <person name="Cozen A.E."/>
            <person name="Fitz-Gibbon S.T."/>
            <person name="House C.H."/>
            <person name="Saltikov C."/>
            <person name="Lowe T."/>
            <person name="Richardson P."/>
        </authorList>
    </citation>
    <scope>NUCLEOTIDE SEQUENCE [LARGE SCALE GENOMIC DNA]</scope>
    <source>
        <strain evidence="10">DSM 4184</strain>
    </source>
</reference>
<dbReference type="PANTHER" id="PTHR23339">
    <property type="entry name" value="TYROSINE SPECIFIC PROTEIN PHOSPHATASE AND DUAL SPECIFICITY PROTEIN PHOSPHATASE"/>
    <property type="match status" value="1"/>
</dbReference>
<dbReference type="InterPro" id="IPR000387">
    <property type="entry name" value="Tyr_Pase_dom"/>
</dbReference>
<dbReference type="SUPFAM" id="SSF52799">
    <property type="entry name" value="(Phosphotyrosine protein) phosphatases II"/>
    <property type="match status" value="1"/>
</dbReference>
<feature type="domain" description="Tyrosine-protein phosphatase" evidence="8">
    <location>
        <begin position="11"/>
        <end position="162"/>
    </location>
</feature>
<dbReference type="GO" id="GO:0005829">
    <property type="term" value="C:cytosol"/>
    <property type="evidence" value="ECO:0007669"/>
    <property type="project" value="UniProtKB-SubCell"/>
</dbReference>
<dbReference type="InterPro" id="IPR050561">
    <property type="entry name" value="PTP"/>
</dbReference>
<dbReference type="InterPro" id="IPR029021">
    <property type="entry name" value="Prot-tyrosine_phosphatase-like"/>
</dbReference>
<gene>
    <name evidence="10" type="ordered locus">Pisl_1603</name>
</gene>
<evidence type="ECO:0000256" key="5">
    <source>
        <dbReference type="ARBA" id="ARBA00022912"/>
    </source>
</evidence>
<keyword evidence="11" id="KW-1185">Reference proteome</keyword>
<keyword evidence="5" id="KW-0904">Protein phosphatase</keyword>
<accession>A1RUX5</accession>
<dbReference type="Gene3D" id="3.90.190.10">
    <property type="entry name" value="Protein tyrosine phosphatase superfamily"/>
    <property type="match status" value="1"/>
</dbReference>
<evidence type="ECO:0000256" key="6">
    <source>
        <dbReference type="ARBA" id="ARBA00047761"/>
    </source>
</evidence>
<name>A1RUX5_PYRIL</name>
<dbReference type="STRING" id="384616.Pisl_1603"/>
<dbReference type="AlphaFoldDB" id="A1RUX5"/>
<dbReference type="PROSITE" id="PS50054">
    <property type="entry name" value="TYR_PHOSPHATASE_DUAL"/>
    <property type="match status" value="1"/>
</dbReference>
<dbReference type="eggNOG" id="arCOG03413">
    <property type="taxonomic scope" value="Archaea"/>
</dbReference>
<dbReference type="KEGG" id="pis:Pisl_1603"/>
<proteinExistence type="inferred from homology"/>
<comment type="similarity">
    <text evidence="2">Belongs to the protein-tyrosine phosphatase family. Non-receptor class dual specificity subfamily.</text>
</comment>
<evidence type="ECO:0000256" key="1">
    <source>
        <dbReference type="ARBA" id="ARBA00004514"/>
    </source>
</evidence>
<evidence type="ECO:0000313" key="10">
    <source>
        <dbReference type="EMBL" id="ABL88757.1"/>
    </source>
</evidence>
<keyword evidence="3" id="KW-0963">Cytoplasm</keyword>
<dbReference type="InterPro" id="IPR057023">
    <property type="entry name" value="PTP-SAK"/>
</dbReference>
<dbReference type="GO" id="GO:0004722">
    <property type="term" value="F:protein serine/threonine phosphatase activity"/>
    <property type="evidence" value="ECO:0007669"/>
    <property type="project" value="UniProtKB-EC"/>
</dbReference>
<dbReference type="InterPro" id="IPR016130">
    <property type="entry name" value="Tyr_Pase_AS"/>
</dbReference>
<dbReference type="HOGENOM" id="CLU_047330_4_1_2"/>
<dbReference type="FunFam" id="3.90.190.10:FF:000063">
    <property type="entry name" value="Dual specificity phosphatase 23"/>
    <property type="match status" value="1"/>
</dbReference>
<dbReference type="InterPro" id="IPR020422">
    <property type="entry name" value="TYR_PHOSPHATASE_DUAL_dom"/>
</dbReference>
<comment type="subcellular location">
    <subcellularLocation>
        <location evidence="1">Cytoplasm</location>
        <location evidence="1">Cytosol</location>
    </subcellularLocation>
</comment>
<evidence type="ECO:0000256" key="3">
    <source>
        <dbReference type="ARBA" id="ARBA00022490"/>
    </source>
</evidence>
<sequence length="165" mass="18888">MGLRKKTKMECPYWVEPKLAGSCMPRQEDIERWASLGVKTVISLTESWEIEYYGRWSLPEFRKTLAEKGVKWIHWPTPDGYPPRDLDELVEVIETEIKRGSVVVHCVGGMGRTPTALAAYLIVKRCMKADDAIRSVERVNPAISITDQQYYALLELEATVRNVCK</sequence>
<dbReference type="PROSITE" id="PS50056">
    <property type="entry name" value="TYR_PHOSPHATASE_2"/>
    <property type="match status" value="1"/>
</dbReference>
<comment type="catalytic activity">
    <reaction evidence="6">
        <text>O-phospho-L-seryl-[protein] + H2O = L-seryl-[protein] + phosphate</text>
        <dbReference type="Rhea" id="RHEA:20629"/>
        <dbReference type="Rhea" id="RHEA-COMP:9863"/>
        <dbReference type="Rhea" id="RHEA-COMP:11604"/>
        <dbReference type="ChEBI" id="CHEBI:15377"/>
        <dbReference type="ChEBI" id="CHEBI:29999"/>
        <dbReference type="ChEBI" id="CHEBI:43474"/>
        <dbReference type="ChEBI" id="CHEBI:83421"/>
        <dbReference type="EC" id="3.1.3.16"/>
    </reaction>
</comment>
<keyword evidence="4" id="KW-0378">Hydrolase</keyword>